<dbReference type="GO" id="GO:0003723">
    <property type="term" value="F:RNA binding"/>
    <property type="evidence" value="ECO:0007669"/>
    <property type="project" value="UniProtKB-UniRule"/>
</dbReference>
<dbReference type="CDD" id="cd22459">
    <property type="entry name" value="KH-I_PEPPER_rpt1_like"/>
    <property type="match status" value="1"/>
</dbReference>
<sequence length="559" mass="60662">MAIDEATVDDLVYVPRYTVTPAPPSADAGASASGVQEGIDTPPPELELVSSPASAAGWGSNGTDKKWPGWPGDCVFRLIVPVLKVGSIIGRKGELIKKMCEETRARIRILDAPTGTPDRIVLISGKEDLELPLSPAMDAVIRVFKRLSGLPESEDDPKAAAAAAAFCSIRFLVASTQAINLIGKQGSLIRSIQESTGASVRVLPEGELPVYASADERIVELQGEAHKVLEAIEAVVGCLRKFLVDHSVLPLFEKTYNNAALAQQDRSADVWSNKTIQPAVTHTGTDTEYFLPGRVLDRESRVETQMTSSGVSLYGQDLALPGIRSSRITHASAPIVTQVAQTMQIPLVYAEDIIGIAGANIAYIRRTSGAILTVQESRGLPDEITVEIKGTVAQVQTAQQLIQVHASYLDLYFLFPLVTHEIKLDGRCFSLSYFIHGLEVPYEFLKLFYPCPSAWRFYYLFLRLFLVVVSSLGLGPVLHGLGSGPSFPPGSIAIPRLGLKWATITREKLSIILGLWSNMRIIILELDSGVDIPTLLICAGIYKWSQGSSYKQVRKGGPR</sequence>
<dbReference type="Gene3D" id="3.30.310.210">
    <property type="match status" value="1"/>
</dbReference>
<name>A0AAN7M6T3_TRANT</name>
<dbReference type="CDD" id="cd22461">
    <property type="entry name" value="KH-I_PEPPER_like_rpt3"/>
    <property type="match status" value="1"/>
</dbReference>
<evidence type="ECO:0000256" key="2">
    <source>
        <dbReference type="PROSITE-ProRule" id="PRU00117"/>
    </source>
</evidence>
<dbReference type="InterPro" id="IPR004087">
    <property type="entry name" value="KH_dom"/>
</dbReference>
<keyword evidence="1" id="KW-0677">Repeat</keyword>
<comment type="caution">
    <text evidence="5">The sequence shown here is derived from an EMBL/GenBank/DDBJ whole genome shotgun (WGS) entry which is preliminary data.</text>
</comment>
<feature type="domain" description="K Homology" evidence="4">
    <location>
        <begin position="72"/>
        <end position="145"/>
    </location>
</feature>
<evidence type="ECO:0000313" key="6">
    <source>
        <dbReference type="Proteomes" id="UP001346149"/>
    </source>
</evidence>
<dbReference type="CDD" id="cd22460">
    <property type="entry name" value="KH-I_PEPPER_rpt2_like"/>
    <property type="match status" value="1"/>
</dbReference>
<gene>
    <name evidence="5" type="ORF">SAY86_031519</name>
</gene>
<evidence type="ECO:0000256" key="1">
    <source>
        <dbReference type="ARBA" id="ARBA00022737"/>
    </source>
</evidence>
<evidence type="ECO:0000259" key="4">
    <source>
        <dbReference type="SMART" id="SM00322"/>
    </source>
</evidence>
<feature type="domain" description="K Homology" evidence="4">
    <location>
        <begin position="337"/>
        <end position="407"/>
    </location>
</feature>
<dbReference type="InterPro" id="IPR036612">
    <property type="entry name" value="KH_dom_type_1_sf"/>
</dbReference>
<dbReference type="InterPro" id="IPR004088">
    <property type="entry name" value="KH_dom_type_1"/>
</dbReference>
<evidence type="ECO:0000256" key="3">
    <source>
        <dbReference type="SAM" id="MobiDB-lite"/>
    </source>
</evidence>
<feature type="region of interest" description="Disordered" evidence="3">
    <location>
        <begin position="23"/>
        <end position="63"/>
    </location>
</feature>
<organism evidence="5 6">
    <name type="scientific">Trapa natans</name>
    <name type="common">Water chestnut</name>
    <dbReference type="NCBI Taxonomy" id="22666"/>
    <lineage>
        <taxon>Eukaryota</taxon>
        <taxon>Viridiplantae</taxon>
        <taxon>Streptophyta</taxon>
        <taxon>Embryophyta</taxon>
        <taxon>Tracheophyta</taxon>
        <taxon>Spermatophyta</taxon>
        <taxon>Magnoliopsida</taxon>
        <taxon>eudicotyledons</taxon>
        <taxon>Gunneridae</taxon>
        <taxon>Pentapetalae</taxon>
        <taxon>rosids</taxon>
        <taxon>malvids</taxon>
        <taxon>Myrtales</taxon>
        <taxon>Lythraceae</taxon>
        <taxon>Trapa</taxon>
    </lineage>
</organism>
<keyword evidence="2" id="KW-0694">RNA-binding</keyword>
<feature type="domain" description="K Homology" evidence="4">
    <location>
        <begin position="165"/>
        <end position="240"/>
    </location>
</feature>
<protein>
    <recommendedName>
        <fullName evidence="4">K Homology domain-containing protein</fullName>
    </recommendedName>
</protein>
<dbReference type="Pfam" id="PF00013">
    <property type="entry name" value="KH_1"/>
    <property type="match status" value="3"/>
</dbReference>
<dbReference type="PANTHER" id="PTHR10288">
    <property type="entry name" value="KH DOMAIN CONTAINING RNA BINDING PROTEIN"/>
    <property type="match status" value="1"/>
</dbReference>
<keyword evidence="6" id="KW-1185">Reference proteome</keyword>
<accession>A0AAN7M6T3</accession>
<dbReference type="PROSITE" id="PS50084">
    <property type="entry name" value="KH_TYPE_1"/>
    <property type="match status" value="3"/>
</dbReference>
<dbReference type="AlphaFoldDB" id="A0AAN7M6T3"/>
<dbReference type="SUPFAM" id="SSF54791">
    <property type="entry name" value="Eukaryotic type KH-domain (KH-domain type I)"/>
    <property type="match status" value="3"/>
</dbReference>
<dbReference type="SMART" id="SM00322">
    <property type="entry name" value="KH"/>
    <property type="match status" value="3"/>
</dbReference>
<reference evidence="5 6" key="1">
    <citation type="journal article" date="2023" name="Hortic Res">
        <title>Pangenome of water caltrop reveals structural variations and asymmetric subgenome divergence after allopolyploidization.</title>
        <authorList>
            <person name="Zhang X."/>
            <person name="Chen Y."/>
            <person name="Wang L."/>
            <person name="Yuan Y."/>
            <person name="Fang M."/>
            <person name="Shi L."/>
            <person name="Lu R."/>
            <person name="Comes H.P."/>
            <person name="Ma Y."/>
            <person name="Chen Y."/>
            <person name="Huang G."/>
            <person name="Zhou Y."/>
            <person name="Zheng Z."/>
            <person name="Qiu Y."/>
        </authorList>
    </citation>
    <scope>NUCLEOTIDE SEQUENCE [LARGE SCALE GENOMIC DNA]</scope>
    <source>
        <strain evidence="5">F231</strain>
    </source>
</reference>
<dbReference type="Gene3D" id="3.30.1370.10">
    <property type="entry name" value="K Homology domain, type 1"/>
    <property type="match status" value="1"/>
</dbReference>
<dbReference type="EMBL" id="JAXQNO010000009">
    <property type="protein sequence ID" value="KAK4791106.1"/>
    <property type="molecule type" value="Genomic_DNA"/>
</dbReference>
<evidence type="ECO:0000313" key="5">
    <source>
        <dbReference type="EMBL" id="KAK4791106.1"/>
    </source>
</evidence>
<dbReference type="Proteomes" id="UP001346149">
    <property type="component" value="Unassembled WGS sequence"/>
</dbReference>
<feature type="compositionally biased region" description="Low complexity" evidence="3">
    <location>
        <begin position="25"/>
        <end position="34"/>
    </location>
</feature>
<proteinExistence type="predicted"/>